<protein>
    <submittedName>
        <fullName evidence="4">DNA starvation/stationary phase protection protein</fullName>
    </submittedName>
</protein>
<dbReference type="CDD" id="cd01043">
    <property type="entry name" value="DPS"/>
    <property type="match status" value="1"/>
</dbReference>
<dbReference type="PIRSF" id="PIRSF005900">
    <property type="entry name" value="Dps"/>
    <property type="match status" value="1"/>
</dbReference>
<dbReference type="PANTHER" id="PTHR42932">
    <property type="entry name" value="GENERAL STRESS PROTEIN 20U"/>
    <property type="match status" value="1"/>
</dbReference>
<evidence type="ECO:0000256" key="1">
    <source>
        <dbReference type="ARBA" id="ARBA00009497"/>
    </source>
</evidence>
<dbReference type="PROSITE" id="PS00818">
    <property type="entry name" value="DPS_1"/>
    <property type="match status" value="1"/>
</dbReference>
<sequence>MSKKLYEKMNVYLANQEVTYIKLHNLHWYIKGRSFFTLHAKLEEMYDHTATIIDDVAERLLALGQAPVANLKTALELATVKELSDQPISSEETVNGLVGDIEQWITDTKEIVTLAEEAGDGATADQFNEYLGSYQKTLWMLKSYLA</sequence>
<dbReference type="PRINTS" id="PR01346">
    <property type="entry name" value="HELNAPAPROT"/>
</dbReference>
<evidence type="ECO:0000313" key="4">
    <source>
        <dbReference type="EMBL" id="HIU64290.1"/>
    </source>
</evidence>
<dbReference type="Proteomes" id="UP000824099">
    <property type="component" value="Unassembled WGS sequence"/>
</dbReference>
<comment type="caution">
    <text evidence="4">The sequence shown here is derived from an EMBL/GenBank/DDBJ whole genome shotgun (WGS) entry which is preliminary data.</text>
</comment>
<dbReference type="Gene3D" id="1.20.1260.10">
    <property type="match status" value="1"/>
</dbReference>
<reference evidence="4" key="2">
    <citation type="journal article" date="2021" name="PeerJ">
        <title>Extensive microbial diversity within the chicken gut microbiome revealed by metagenomics and culture.</title>
        <authorList>
            <person name="Gilroy R."/>
            <person name="Ravi A."/>
            <person name="Getino M."/>
            <person name="Pursley I."/>
            <person name="Horton D.L."/>
            <person name="Alikhan N.F."/>
            <person name="Baker D."/>
            <person name="Gharbi K."/>
            <person name="Hall N."/>
            <person name="Watson M."/>
            <person name="Adriaenssens E.M."/>
            <person name="Foster-Nyarko E."/>
            <person name="Jarju S."/>
            <person name="Secka A."/>
            <person name="Antonio M."/>
            <person name="Oren A."/>
            <person name="Chaudhuri R.R."/>
            <person name="La Ragione R."/>
            <person name="Hildebrand F."/>
            <person name="Pallen M.J."/>
        </authorList>
    </citation>
    <scope>NUCLEOTIDE SEQUENCE</scope>
    <source>
        <strain evidence="4">CHK160-1198</strain>
    </source>
</reference>
<proteinExistence type="inferred from homology"/>
<organism evidence="4 5">
    <name type="scientific">Candidatus Avacidaminococcus intestinavium</name>
    <dbReference type="NCBI Taxonomy" id="2840684"/>
    <lineage>
        <taxon>Bacteria</taxon>
        <taxon>Bacillati</taxon>
        <taxon>Bacillota</taxon>
        <taxon>Negativicutes</taxon>
        <taxon>Acidaminococcales</taxon>
        <taxon>Acidaminococcaceae</taxon>
        <taxon>Acidaminococcaceae incertae sedis</taxon>
        <taxon>Candidatus Avacidaminococcus</taxon>
    </lineage>
</organism>
<dbReference type="InterPro" id="IPR012347">
    <property type="entry name" value="Ferritin-like"/>
</dbReference>
<accession>A0A9D1MQ99</accession>
<evidence type="ECO:0000313" key="5">
    <source>
        <dbReference type="Proteomes" id="UP000824099"/>
    </source>
</evidence>
<dbReference type="InterPro" id="IPR002177">
    <property type="entry name" value="DPS_DNA-bd"/>
</dbReference>
<dbReference type="Pfam" id="PF00210">
    <property type="entry name" value="Ferritin"/>
    <property type="match status" value="1"/>
</dbReference>
<gene>
    <name evidence="4" type="ORF">IAB06_04550</name>
</gene>
<feature type="domain" description="Ferritin/DPS" evidence="3">
    <location>
        <begin position="8"/>
        <end position="145"/>
    </location>
</feature>
<name>A0A9D1MQ99_9FIRM</name>
<dbReference type="GO" id="GO:0008199">
    <property type="term" value="F:ferric iron binding"/>
    <property type="evidence" value="ECO:0007669"/>
    <property type="project" value="InterPro"/>
</dbReference>
<reference evidence="4" key="1">
    <citation type="submission" date="2020-10" db="EMBL/GenBank/DDBJ databases">
        <authorList>
            <person name="Gilroy R."/>
        </authorList>
    </citation>
    <scope>NUCLEOTIDE SEQUENCE</scope>
    <source>
        <strain evidence="4">CHK160-1198</strain>
    </source>
</reference>
<evidence type="ECO:0000259" key="3">
    <source>
        <dbReference type="Pfam" id="PF00210"/>
    </source>
</evidence>
<dbReference type="InterPro" id="IPR008331">
    <property type="entry name" value="Ferritin_DPS_dom"/>
</dbReference>
<dbReference type="InterPro" id="IPR009078">
    <property type="entry name" value="Ferritin-like_SF"/>
</dbReference>
<dbReference type="InterPro" id="IPR023188">
    <property type="entry name" value="DPS_DNA-bd_CS"/>
</dbReference>
<dbReference type="EMBL" id="DVNI01000069">
    <property type="protein sequence ID" value="HIU64290.1"/>
    <property type="molecule type" value="Genomic_DNA"/>
</dbReference>
<comment type="similarity">
    <text evidence="1 2">Belongs to the Dps family.</text>
</comment>
<dbReference type="PROSITE" id="PS00819">
    <property type="entry name" value="DPS_2"/>
    <property type="match status" value="1"/>
</dbReference>
<dbReference type="AlphaFoldDB" id="A0A9D1MQ99"/>
<evidence type="ECO:0000256" key="2">
    <source>
        <dbReference type="RuleBase" id="RU003875"/>
    </source>
</evidence>
<dbReference type="PANTHER" id="PTHR42932:SF1">
    <property type="entry name" value="GENERAL STRESS PROTEIN 20U"/>
    <property type="match status" value="1"/>
</dbReference>
<dbReference type="SUPFAM" id="SSF47240">
    <property type="entry name" value="Ferritin-like"/>
    <property type="match status" value="1"/>
</dbReference>
<dbReference type="GO" id="GO:0016722">
    <property type="term" value="F:oxidoreductase activity, acting on metal ions"/>
    <property type="evidence" value="ECO:0007669"/>
    <property type="project" value="InterPro"/>
</dbReference>